<dbReference type="Pfam" id="PF13376">
    <property type="entry name" value="OmdA"/>
    <property type="match status" value="1"/>
</dbReference>
<comment type="caution">
    <text evidence="1">The sequence shown here is derived from an EMBL/GenBank/DDBJ whole genome shotgun (WGS) entry which is preliminary data.</text>
</comment>
<reference evidence="1 2" key="1">
    <citation type="journal article" date="2016" name="Antonie Van Leeuwenhoek">
        <title>Lysinibacillus endophyticus sp. nov., an indole-3-acetic acid producing endophytic bacterium isolated from corn root (Zea mays cv. Xinken-5).</title>
        <authorList>
            <person name="Yu J."/>
            <person name="Guan X."/>
            <person name="Liu C."/>
            <person name="Xiang W."/>
            <person name="Yu Z."/>
            <person name="Liu X."/>
            <person name="Wang G."/>
        </authorList>
    </citation>
    <scope>NUCLEOTIDE SEQUENCE [LARGE SCALE GENOMIC DNA]</scope>
    <source>
        <strain evidence="1 2">DSM 100506</strain>
    </source>
</reference>
<dbReference type="AlphaFoldDB" id="A0A494YXI1"/>
<dbReference type="OrthoDB" id="2452521at2"/>
<dbReference type="EMBL" id="RBZN01000037">
    <property type="protein sequence ID" value="RKQ14867.1"/>
    <property type="molecule type" value="Genomic_DNA"/>
</dbReference>
<accession>A0A494YXI1</accession>
<proteinExistence type="predicted"/>
<gene>
    <name evidence="1" type="ORF">D8M03_13060</name>
</gene>
<sequence length="223" mass="25964">MTSTIVEKLKLKKYKEVALLDVPEDILYFDELSDYDTELETKKYDLIFSFVFDMKSLQSRVSKIIEGNYLNAQGYVYFAYPKKGNKVYQTYIHRDELLEGLGADQDGYVGNSTIKFSRMVGLDDVFTVVGLKEDAKSKNKASRKASQSVDDYIEYIPEIEQILIDTPDLLTFYQSLTPGYKKDWARYIFSAKQDSTRKKRQEEMKKILSEGYKTRDLFKKGKK</sequence>
<dbReference type="RefSeq" id="WP_121215271.1">
    <property type="nucleotide sequence ID" value="NZ_RBZN01000037.1"/>
</dbReference>
<name>A0A494YXI1_9BACL</name>
<keyword evidence="2" id="KW-1185">Reference proteome</keyword>
<evidence type="ECO:0000313" key="2">
    <source>
        <dbReference type="Proteomes" id="UP000272238"/>
    </source>
</evidence>
<dbReference type="Proteomes" id="UP000272238">
    <property type="component" value="Unassembled WGS sequence"/>
</dbReference>
<evidence type="ECO:0008006" key="3">
    <source>
        <dbReference type="Google" id="ProtNLM"/>
    </source>
</evidence>
<organism evidence="1 2">
    <name type="scientific">Ureibacillus endophyticus</name>
    <dbReference type="NCBI Taxonomy" id="1978490"/>
    <lineage>
        <taxon>Bacteria</taxon>
        <taxon>Bacillati</taxon>
        <taxon>Bacillota</taxon>
        <taxon>Bacilli</taxon>
        <taxon>Bacillales</taxon>
        <taxon>Caryophanaceae</taxon>
        <taxon>Ureibacillus</taxon>
    </lineage>
</organism>
<protein>
    <recommendedName>
        <fullName evidence="3">YdeI/OmpD-associated family protein</fullName>
    </recommendedName>
</protein>
<evidence type="ECO:0000313" key="1">
    <source>
        <dbReference type="EMBL" id="RKQ14867.1"/>
    </source>
</evidence>